<dbReference type="InterPro" id="IPR036873">
    <property type="entry name" value="Rhodanese-like_dom_sf"/>
</dbReference>
<feature type="region of interest" description="Disordered" evidence="1">
    <location>
        <begin position="316"/>
        <end position="349"/>
    </location>
</feature>
<feature type="compositionally biased region" description="Pro residues" evidence="1">
    <location>
        <begin position="336"/>
        <end position="349"/>
    </location>
</feature>
<evidence type="ECO:0000256" key="1">
    <source>
        <dbReference type="SAM" id="MobiDB-lite"/>
    </source>
</evidence>
<dbReference type="PANTHER" id="PTHR47377:SF3">
    <property type="entry name" value="RHODANESE-LIKE DOMAIN-CONTAINING PROTEIN 4A, CHLOROPLASTIC"/>
    <property type="match status" value="1"/>
</dbReference>
<comment type="caution">
    <text evidence="3">The sequence shown here is derived from an EMBL/GenBank/DDBJ whole genome shotgun (WGS) entry which is preliminary data.</text>
</comment>
<dbReference type="InterPro" id="IPR001763">
    <property type="entry name" value="Rhodanese-like_dom"/>
</dbReference>
<evidence type="ECO:0000313" key="3">
    <source>
        <dbReference type="EMBL" id="KAK9944539.1"/>
    </source>
</evidence>
<feature type="region of interest" description="Disordered" evidence="1">
    <location>
        <begin position="276"/>
        <end position="295"/>
    </location>
</feature>
<name>A0AAW1Y6F7_RUBAR</name>
<dbReference type="SUPFAM" id="SSF52821">
    <property type="entry name" value="Rhodanese/Cell cycle control phosphatase"/>
    <property type="match status" value="1"/>
</dbReference>
<feature type="compositionally biased region" description="Polar residues" evidence="1">
    <location>
        <begin position="280"/>
        <end position="295"/>
    </location>
</feature>
<reference evidence="3 4" key="1">
    <citation type="journal article" date="2023" name="G3 (Bethesda)">
        <title>A chromosome-length genome assembly and annotation of blackberry (Rubus argutus, cv. 'Hillquist').</title>
        <authorList>
            <person name="Bruna T."/>
            <person name="Aryal R."/>
            <person name="Dudchenko O."/>
            <person name="Sargent D.J."/>
            <person name="Mead D."/>
            <person name="Buti M."/>
            <person name="Cavallini A."/>
            <person name="Hytonen T."/>
            <person name="Andres J."/>
            <person name="Pham M."/>
            <person name="Weisz D."/>
            <person name="Mascagni F."/>
            <person name="Usai G."/>
            <person name="Natali L."/>
            <person name="Bassil N."/>
            <person name="Fernandez G.E."/>
            <person name="Lomsadze A."/>
            <person name="Armour M."/>
            <person name="Olukolu B."/>
            <person name="Poorten T."/>
            <person name="Britton C."/>
            <person name="Davik J."/>
            <person name="Ashrafi H."/>
            <person name="Aiden E.L."/>
            <person name="Borodovsky M."/>
            <person name="Worthington M."/>
        </authorList>
    </citation>
    <scope>NUCLEOTIDE SEQUENCE [LARGE SCALE GENOMIC DNA]</scope>
    <source>
        <strain evidence="3">PI 553951</strain>
    </source>
</reference>
<feature type="domain" description="Rhodanese" evidence="2">
    <location>
        <begin position="198"/>
        <end position="252"/>
    </location>
</feature>
<dbReference type="EMBL" id="JBEDUW010000002">
    <property type="protein sequence ID" value="KAK9944539.1"/>
    <property type="molecule type" value="Genomic_DNA"/>
</dbReference>
<dbReference type="Proteomes" id="UP001457282">
    <property type="component" value="Unassembled WGS sequence"/>
</dbReference>
<organism evidence="3 4">
    <name type="scientific">Rubus argutus</name>
    <name type="common">Southern blackberry</name>
    <dbReference type="NCBI Taxonomy" id="59490"/>
    <lineage>
        <taxon>Eukaryota</taxon>
        <taxon>Viridiplantae</taxon>
        <taxon>Streptophyta</taxon>
        <taxon>Embryophyta</taxon>
        <taxon>Tracheophyta</taxon>
        <taxon>Spermatophyta</taxon>
        <taxon>Magnoliopsida</taxon>
        <taxon>eudicotyledons</taxon>
        <taxon>Gunneridae</taxon>
        <taxon>Pentapetalae</taxon>
        <taxon>rosids</taxon>
        <taxon>fabids</taxon>
        <taxon>Rosales</taxon>
        <taxon>Rosaceae</taxon>
        <taxon>Rosoideae</taxon>
        <taxon>Rosoideae incertae sedis</taxon>
        <taxon>Rubus</taxon>
    </lineage>
</organism>
<protein>
    <recommendedName>
        <fullName evidence="2">Rhodanese domain-containing protein</fullName>
    </recommendedName>
</protein>
<dbReference type="InterPro" id="IPR044240">
    <property type="entry name" value="STR4-like"/>
</dbReference>
<dbReference type="Gene3D" id="3.40.250.10">
    <property type="entry name" value="Rhodanese-like domain"/>
    <property type="match status" value="1"/>
</dbReference>
<keyword evidence="4" id="KW-1185">Reference proteome</keyword>
<proteinExistence type="predicted"/>
<sequence length="349" mass="38630">MESLSMVLSCSSPPLQTHLKTQKPVTSVPHSLPKTSIVTSQSFNYYHTHFPSIKNLSHNQPRTHLSFILTELIATTAIALPSLASEAAVSEQVSDKINLESILVSIDEFFNKYPFFVAGCTFIWLVGIPLVQEYFRKYKFISVLDAFRKLKDDPVVQLLDIRDEKSLKYLKSPNLKIVKKETVQVQFSEDDEDGFVNKVLQNFGDPANTVICVLGNFDGISIKVAELLVKNGFKETYAIKGGVGGTKGWLESQETLLPPSVHMYPKKKVKTLKETGTDGGVQQNEDGNNAATTSGNVTVAERQRIDNEHIIKSTEAVSLVKDGSRSSSPYPNYPDLKPPSSPTPSKPRN</sequence>
<dbReference type="PANTHER" id="PTHR47377">
    <property type="entry name" value="RHODANESE-LIKE DOMAIN-CONTAINING PROTEIN 4, CHLOROPLASTIC"/>
    <property type="match status" value="1"/>
</dbReference>
<evidence type="ECO:0000259" key="2">
    <source>
        <dbReference type="PROSITE" id="PS50206"/>
    </source>
</evidence>
<evidence type="ECO:0000313" key="4">
    <source>
        <dbReference type="Proteomes" id="UP001457282"/>
    </source>
</evidence>
<accession>A0AAW1Y6F7</accession>
<dbReference type="AlphaFoldDB" id="A0AAW1Y6F7"/>
<dbReference type="PROSITE" id="PS50206">
    <property type="entry name" value="RHODANESE_3"/>
    <property type="match status" value="1"/>
</dbReference>
<gene>
    <name evidence="3" type="ORF">M0R45_010100</name>
</gene>